<name>A0A9P7E9K3_9AGAM</name>
<comment type="caution">
    <text evidence="1">The sequence shown here is derived from an EMBL/GenBank/DDBJ whole genome shotgun (WGS) entry which is preliminary data.</text>
</comment>
<keyword evidence="2" id="KW-1185">Reference proteome</keyword>
<dbReference type="OrthoDB" id="10567071at2759"/>
<gene>
    <name evidence="1" type="ORF">BJ212DRAFT_1362175</name>
</gene>
<evidence type="ECO:0000313" key="2">
    <source>
        <dbReference type="Proteomes" id="UP000807769"/>
    </source>
</evidence>
<protein>
    <submittedName>
        <fullName evidence="1">Uncharacterized protein</fullName>
    </submittedName>
</protein>
<organism evidence="1 2">
    <name type="scientific">Suillus subaureus</name>
    <dbReference type="NCBI Taxonomy" id="48587"/>
    <lineage>
        <taxon>Eukaryota</taxon>
        <taxon>Fungi</taxon>
        <taxon>Dikarya</taxon>
        <taxon>Basidiomycota</taxon>
        <taxon>Agaricomycotina</taxon>
        <taxon>Agaricomycetes</taxon>
        <taxon>Agaricomycetidae</taxon>
        <taxon>Boletales</taxon>
        <taxon>Suillineae</taxon>
        <taxon>Suillaceae</taxon>
        <taxon>Suillus</taxon>
    </lineage>
</organism>
<dbReference type="AlphaFoldDB" id="A0A9P7E9K3"/>
<evidence type="ECO:0000313" key="1">
    <source>
        <dbReference type="EMBL" id="KAG1814782.1"/>
    </source>
</evidence>
<dbReference type="RefSeq" id="XP_041192118.1">
    <property type="nucleotide sequence ID" value="XM_041335938.1"/>
</dbReference>
<proteinExistence type="predicted"/>
<dbReference type="EMBL" id="JABBWG010000020">
    <property type="protein sequence ID" value="KAG1814782.1"/>
    <property type="molecule type" value="Genomic_DNA"/>
</dbReference>
<sequence length="162" mass="17853">MLTLRMDTFPLHQSLASHDVNVLKMLRNHVTACDCDLSCCQLLLPHIILLIAEDRNYDTDSNPPDPYPSSTSSGPLCELHTLSVTGTAGTPSPSKISPPFSEQALSDIMFNFGLPLRVVRCVVLSKDCDRNRDGFEHTKLERGEVKLFLIPVISSMAGRGSR</sequence>
<accession>A0A9P7E9K3</accession>
<reference evidence="1" key="1">
    <citation type="journal article" date="2020" name="New Phytol.">
        <title>Comparative genomics reveals dynamic genome evolution in host specialist ectomycorrhizal fungi.</title>
        <authorList>
            <person name="Lofgren L.A."/>
            <person name="Nguyen N.H."/>
            <person name="Vilgalys R."/>
            <person name="Ruytinx J."/>
            <person name="Liao H.L."/>
            <person name="Branco S."/>
            <person name="Kuo A."/>
            <person name="LaButti K."/>
            <person name="Lipzen A."/>
            <person name="Andreopoulos W."/>
            <person name="Pangilinan J."/>
            <person name="Riley R."/>
            <person name="Hundley H."/>
            <person name="Na H."/>
            <person name="Barry K."/>
            <person name="Grigoriev I.V."/>
            <person name="Stajich J.E."/>
            <person name="Kennedy P.G."/>
        </authorList>
    </citation>
    <scope>NUCLEOTIDE SEQUENCE</scope>
    <source>
        <strain evidence="1">MN1</strain>
    </source>
</reference>
<dbReference type="Proteomes" id="UP000807769">
    <property type="component" value="Unassembled WGS sequence"/>
</dbReference>
<dbReference type="GeneID" id="64629955"/>